<comment type="caution">
    <text evidence="1">The sequence shown here is derived from an EMBL/GenBank/DDBJ whole genome shotgun (WGS) entry which is preliminary data.</text>
</comment>
<dbReference type="EMBL" id="JAPDGR010000073">
    <property type="protein sequence ID" value="KAJ2996994.1"/>
    <property type="molecule type" value="Genomic_DNA"/>
</dbReference>
<accession>A0ACC1PN07</accession>
<proteinExistence type="predicted"/>
<dbReference type="Proteomes" id="UP001143856">
    <property type="component" value="Unassembled WGS sequence"/>
</dbReference>
<protein>
    <submittedName>
        <fullName evidence="1">Uncharacterized protein</fullName>
    </submittedName>
</protein>
<keyword evidence="2" id="KW-1185">Reference proteome</keyword>
<organism evidence="1 2">
    <name type="scientific">Xylaria curta</name>
    <dbReference type="NCBI Taxonomy" id="42375"/>
    <lineage>
        <taxon>Eukaryota</taxon>
        <taxon>Fungi</taxon>
        <taxon>Dikarya</taxon>
        <taxon>Ascomycota</taxon>
        <taxon>Pezizomycotina</taxon>
        <taxon>Sordariomycetes</taxon>
        <taxon>Xylariomycetidae</taxon>
        <taxon>Xylariales</taxon>
        <taxon>Xylariaceae</taxon>
        <taxon>Xylaria</taxon>
    </lineage>
</organism>
<sequence length="2361" mass="258008">MAGVDVKAVEPIAVIGMGCRMPGGIRSPSDLWKLVTSKGIANTDKVPSSRFNVDAYLHPNNERPGSFNVPGGYFLEGDPYAFDPSMFNISPIEASWMDPQQRLLLEVVYEAFESSGTPLNVVSGRRTGCFIGSFTQDCIYTAATEPDFLHAPKASYIIHILLTPSQPFVFATLTVNTACSSSMYALDLACKAIYSGECDSAVVGGTNLILTVNQQMNTANMGVLSPTNQCHTFDASADGYGRAEGIGALYLRPLSDALRDGDPIRAVIRSTASGSGKGIDGMTLPSMEGQIDVISRAYRLAGLDPNDTFYVECHGTGTPVGDPIEVNALHQALGAWRPQSSPILIGSVKPNVGHSEAASSMATLMKAVMALEQGLIPPTAGLTKLSPSIPWDDINVQVVSEPTPFPVSQTIKRVGVNAFGYGGTNAHAIIESTESFVPGYQGHRLPVEHQVNGETDNNRPSLLVFSAHDEATLKSNLESYAERCGNANLTDLAYTLGVRRTKLSHRTFTVARKQDIISDIRSAAVDITIQPENPAKLAFVFTGQGAQWAQMGASLLSTFPSVLRLIRQLDEHLSTLRSPPAWKLETMIMSPEHAAMTNEPEFSQPLCTALQIAIVDLLASWNVRPTAAVGHSSGELASAYCSGFISAQKAITLAYYRGKSAQAFDTDGAMLAVGLPADEAKAHVLEGFHGGKVEVACHNSPSNTTLSGDRESIEQLNEALTAKSIFARVLRTGGKAYHSDHMKKSAVAYRTYLDDEPDSVYDIQSRCPMFSTTRAREITSDDVNTSNSYWVENLIQPVLFTQGVQLMLAELPTINTLVEIGPHSALEGPLRQICQLANRPGIAYFPTLKRNTEDLEEILKLAGHLWVNDANIDLHAVTSIERLTEEGEIERQIGSLLVDLPTYQWTYTKEYRSDSRLSKEMRERTEQRHDILGRRFVGSSTLGPTWRNILRQRDLPWLAQHRIGGEVLFPGTGYLALAIEAVTQVNDQSPQHVAIESYTLRDVTISNPTVVPDDDNGTEIQFHLQPLVDGKTSENGSQWYLFTTSCLTFGSWKEAARGRIAINVRGKGSEHTPKSLPSTPLQSHHVDWLDRGRTLGVDLGPVFQHIGDLYTDGKSPIARGEMRVDNKCGLMEAESRYVLHPTVLDACLQITNVSLYKGILENQRCGLIPATFGEITLFSPSKAHLANLCTLKSWTTRKGTRANLSDLQLSAYDDSLLVDISDFRTVEYLAALPMQMQGNLQRDLYLKNEWKPDIDYLDWAGEAGTFSEQPIPTLIDAILHKDVTARILCLEDSLVPSILSVRPTTTLTVSDPSQAPQASPDVKQVVDVTPKVNGIHNTSSGDQESGEKFNIVIGADMEQIDINALEHMRKLLVETGRLLLRTTSGSYSAWKSALGNAGFSNIKSVLPDGPIIATAVGNTAIPNDTSTENNGSGNLLIVYRETPTPLVTAAHSQFAGNGWSVRSQSLDSDLTVREGERVVLLADSEGPLLAQLNSKQLEGLKKIAESTRSIAWVTCGGLLFGDKPEFGMAEGMARVLRNELASLDIVTIDFDTESTPTSRVTSLLFDVVEKQRRNVKVRETEYYVYGGVVYVGRIVPSQELNCRYVPDSGETTVVYQKDDPAISAGMHHGDLRFYQDHERSSTTLLPDEAEIQIAAMGITLLDGSDDADFLNHQIAGTVARIGQAAESIVPGSNVFGFALNQLATFQRTSATLLQALPPNLSMAEAATLPSPFTTALYALENLARIEAGERVVLVDTMGDVLLAALQVCRFQQAEAIIVTSSPTTKQRFMTDSGLHPCQVIDARDGVLSLALEKACAGNGVDVVFCSTNTDSETIAELNQTLTAFSRIVTFGSSATFSTNTARLQTLRPGTSSFHFELADLIRKRPQIVQRLLTRFVSLYSDGHFTNLGSIESRDPMHYNEIIRSSPKTLSSILPVISYHNDTSFQVTSSPRPLKFKPNVTYLLVGGLGGIGRKVTLWMADRGATHLAFVSRSGVDKPAAEELVQLLRDRGVVVSVFRADVTRRQELAEVISQIDPAYPIRGVMNAAGYLADIMFNNMTFDSWLPVIESKFKGQQNLHELLEGHQLDFFVMTSSTSGFMGFSGQTNYAAGKFEKAFLSPFTYPPLAIRLTLCAANTYLDSLARHRRLRGLPAVSLILPAIYGFGYIHEHSLEQSIQQHGAYGIGEKEMLEAFEIAMRPPEELPKSIDHIVMGLQPRQLAESYRKSGAYIALENDMRLNWLGSAIAEQTTGADPGRSSLVADSQDIVTTIRQASSTEEAIDITVVTITRRLARLLMIDEESIQATRKSIASHGLDSMIGAEFRNWIFREFKVEMPFQKLLGGDFTITELAKSLYREIRGDGTA</sequence>
<name>A0ACC1PN07_9PEZI</name>
<reference evidence="1" key="1">
    <citation type="submission" date="2022-10" db="EMBL/GenBank/DDBJ databases">
        <title>Genome Sequence of Xylaria curta.</title>
        <authorList>
            <person name="Buettner E."/>
        </authorList>
    </citation>
    <scope>NUCLEOTIDE SEQUENCE</scope>
    <source>
        <strain evidence="1">Babe10</strain>
    </source>
</reference>
<gene>
    <name evidence="1" type="ORF">NUW58_g789</name>
</gene>
<evidence type="ECO:0000313" key="1">
    <source>
        <dbReference type="EMBL" id="KAJ2996994.1"/>
    </source>
</evidence>
<evidence type="ECO:0000313" key="2">
    <source>
        <dbReference type="Proteomes" id="UP001143856"/>
    </source>
</evidence>